<reference evidence="2" key="1">
    <citation type="submission" date="2021-01" db="EMBL/GenBank/DDBJ databases">
        <authorList>
            <person name="Corre E."/>
            <person name="Pelletier E."/>
            <person name="Niang G."/>
            <person name="Scheremetjew M."/>
            <person name="Finn R."/>
            <person name="Kale V."/>
            <person name="Holt S."/>
            <person name="Cochrane G."/>
            <person name="Meng A."/>
            <person name="Brown T."/>
            <person name="Cohen L."/>
        </authorList>
    </citation>
    <scope>NUCLEOTIDE SEQUENCE</scope>
    <source>
        <strain evidence="2">CCMP127</strain>
    </source>
</reference>
<organism evidence="2">
    <name type="scientific">Amphora coffeiformis</name>
    <dbReference type="NCBI Taxonomy" id="265554"/>
    <lineage>
        <taxon>Eukaryota</taxon>
        <taxon>Sar</taxon>
        <taxon>Stramenopiles</taxon>
        <taxon>Ochrophyta</taxon>
        <taxon>Bacillariophyta</taxon>
        <taxon>Bacillariophyceae</taxon>
        <taxon>Bacillariophycidae</taxon>
        <taxon>Thalassiophysales</taxon>
        <taxon>Catenulaceae</taxon>
        <taxon>Amphora</taxon>
    </lineage>
</organism>
<evidence type="ECO:0000256" key="1">
    <source>
        <dbReference type="SAM" id="MobiDB-lite"/>
    </source>
</evidence>
<name>A0A7S3P989_9STRA</name>
<proteinExistence type="predicted"/>
<sequence>MNVEEDVVATKKQVHEEDDDEADELVNSLTEKIEEMEGLWYSDDFYGPHGREWVKMSASLVGETATSALVAIKVTGDPYVPAGCETFRTVSWPGLGEKVAAEIQIRADPNDPDGFEWIPGEMTLVKKGQIRLICQFNVLMRSTGTFFKQNDQDDGRSAES</sequence>
<accession>A0A7S3P989</accession>
<evidence type="ECO:0000313" key="2">
    <source>
        <dbReference type="EMBL" id="CAE0421546.1"/>
    </source>
</evidence>
<feature type="region of interest" description="Disordered" evidence="1">
    <location>
        <begin position="1"/>
        <end position="20"/>
    </location>
</feature>
<protein>
    <submittedName>
        <fullName evidence="2">Uncharacterized protein</fullName>
    </submittedName>
</protein>
<gene>
    <name evidence="2" type="ORF">ACOF00016_LOCUS18183</name>
</gene>
<dbReference type="EMBL" id="HBIM01024519">
    <property type="protein sequence ID" value="CAE0421546.1"/>
    <property type="molecule type" value="Transcribed_RNA"/>
</dbReference>
<dbReference type="AlphaFoldDB" id="A0A7S3P989"/>